<dbReference type="EMBL" id="JAPFFF010000039">
    <property type="protein sequence ID" value="KAK8842039.1"/>
    <property type="molecule type" value="Genomic_DNA"/>
</dbReference>
<gene>
    <name evidence="1" type="ORF">M9Y10_026256</name>
</gene>
<protein>
    <submittedName>
        <fullName evidence="1">Uncharacterized protein</fullName>
    </submittedName>
</protein>
<keyword evidence="2" id="KW-1185">Reference proteome</keyword>
<accession>A0ABR2H730</accession>
<evidence type="ECO:0000313" key="2">
    <source>
        <dbReference type="Proteomes" id="UP001470230"/>
    </source>
</evidence>
<organism evidence="1 2">
    <name type="scientific">Tritrichomonas musculus</name>
    <dbReference type="NCBI Taxonomy" id="1915356"/>
    <lineage>
        <taxon>Eukaryota</taxon>
        <taxon>Metamonada</taxon>
        <taxon>Parabasalia</taxon>
        <taxon>Tritrichomonadida</taxon>
        <taxon>Tritrichomonadidae</taxon>
        <taxon>Tritrichomonas</taxon>
    </lineage>
</organism>
<proteinExistence type="predicted"/>
<sequence>MCFQIFEESKKSYEILFENIPLLPSAKEIETNLRLATKQFSENVSDLDKIATIISDFKQKFQINNVTKVYGSLAVDALFFKPDMRILKEGEATGMISTCNVGRKHITYFPEI</sequence>
<name>A0ABR2H730_9EUKA</name>
<reference evidence="1 2" key="1">
    <citation type="submission" date="2024-04" db="EMBL/GenBank/DDBJ databases">
        <title>Tritrichomonas musculus Genome.</title>
        <authorList>
            <person name="Alves-Ferreira E."/>
            <person name="Grigg M."/>
            <person name="Lorenzi H."/>
            <person name="Galac M."/>
        </authorList>
    </citation>
    <scope>NUCLEOTIDE SEQUENCE [LARGE SCALE GENOMIC DNA]</scope>
    <source>
        <strain evidence="1 2">EAF2021</strain>
    </source>
</reference>
<comment type="caution">
    <text evidence="1">The sequence shown here is derived from an EMBL/GenBank/DDBJ whole genome shotgun (WGS) entry which is preliminary data.</text>
</comment>
<dbReference type="Proteomes" id="UP001470230">
    <property type="component" value="Unassembled WGS sequence"/>
</dbReference>
<evidence type="ECO:0000313" key="1">
    <source>
        <dbReference type="EMBL" id="KAK8842039.1"/>
    </source>
</evidence>